<dbReference type="EMBL" id="POSK01000001">
    <property type="protein sequence ID" value="PNI06848.1"/>
    <property type="molecule type" value="Genomic_DNA"/>
</dbReference>
<evidence type="ECO:0000313" key="3">
    <source>
        <dbReference type="Proteomes" id="UP000236449"/>
    </source>
</evidence>
<sequence length="164" mass="18305">MSIKPIDDNTWAGILSVQSEVYLQVEPETIEVLQSKWRRTPQCCFVYQDKESVLGYLLAHAWDKQAPPKLFKPLPEESGVLNSYLFLHDLAISDKAAGQGIGSKLVSHLISIAKTMGFDEIRLVAVQDSSTFWINMGFSVVDKQSISSTYGEGAKMMRYALQGE</sequence>
<dbReference type="InterPro" id="IPR016181">
    <property type="entry name" value="Acyl_CoA_acyltransferase"/>
</dbReference>
<protein>
    <submittedName>
        <fullName evidence="2">N-acetyltransferase</fullName>
    </submittedName>
</protein>
<keyword evidence="2" id="KW-0808">Transferase</keyword>
<accession>A0A2J8I8L5</accession>
<dbReference type="PROSITE" id="PS51186">
    <property type="entry name" value="GNAT"/>
    <property type="match status" value="1"/>
</dbReference>
<dbReference type="OrthoDB" id="359414at2"/>
<dbReference type="SUPFAM" id="SSF55729">
    <property type="entry name" value="Acyl-CoA N-acyltransferases (Nat)"/>
    <property type="match status" value="1"/>
</dbReference>
<dbReference type="Pfam" id="PF00583">
    <property type="entry name" value="Acetyltransf_1"/>
    <property type="match status" value="1"/>
</dbReference>
<dbReference type="GO" id="GO:0016747">
    <property type="term" value="F:acyltransferase activity, transferring groups other than amino-acyl groups"/>
    <property type="evidence" value="ECO:0007669"/>
    <property type="project" value="InterPro"/>
</dbReference>
<comment type="caution">
    <text evidence="2">The sequence shown here is derived from an EMBL/GenBank/DDBJ whole genome shotgun (WGS) entry which is preliminary data.</text>
</comment>
<dbReference type="AlphaFoldDB" id="A0A2J8I8L5"/>
<evidence type="ECO:0000259" key="1">
    <source>
        <dbReference type="PROSITE" id="PS51186"/>
    </source>
</evidence>
<organism evidence="2 3">
    <name type="scientific">Vibrio diazotrophicus</name>
    <dbReference type="NCBI Taxonomy" id="685"/>
    <lineage>
        <taxon>Bacteria</taxon>
        <taxon>Pseudomonadati</taxon>
        <taxon>Pseudomonadota</taxon>
        <taxon>Gammaproteobacteria</taxon>
        <taxon>Vibrionales</taxon>
        <taxon>Vibrionaceae</taxon>
        <taxon>Vibrio</taxon>
    </lineage>
</organism>
<dbReference type="Proteomes" id="UP000236449">
    <property type="component" value="Unassembled WGS sequence"/>
</dbReference>
<evidence type="ECO:0000313" key="2">
    <source>
        <dbReference type="EMBL" id="PNI06848.1"/>
    </source>
</evidence>
<dbReference type="InterPro" id="IPR000182">
    <property type="entry name" value="GNAT_dom"/>
</dbReference>
<proteinExistence type="predicted"/>
<dbReference type="RefSeq" id="WP_042482954.1">
    <property type="nucleotide sequence ID" value="NZ_CBCRWT010000009.1"/>
</dbReference>
<gene>
    <name evidence="2" type="ORF">C1N32_02275</name>
</gene>
<reference evidence="2 3" key="1">
    <citation type="submission" date="2018-01" db="EMBL/GenBank/DDBJ databases">
        <title>Draft genome sequences of six Vibrio diazotrophicus strains isolated from deep-sea sediments of the Baltic Sea.</title>
        <authorList>
            <person name="Castillo D."/>
            <person name="Vandieken V."/>
            <person name="Chiang O."/>
            <person name="Middelboe M."/>
        </authorList>
    </citation>
    <scope>NUCLEOTIDE SEQUENCE [LARGE SCALE GENOMIC DNA]</scope>
    <source>
        <strain evidence="2 3">60.27F</strain>
    </source>
</reference>
<name>A0A2J8I8L5_VIBDI</name>
<feature type="domain" description="N-acetyltransferase" evidence="1">
    <location>
        <begin position="1"/>
        <end position="162"/>
    </location>
</feature>
<dbReference type="CDD" id="cd04301">
    <property type="entry name" value="NAT_SF"/>
    <property type="match status" value="1"/>
</dbReference>
<dbReference type="GeneID" id="94026929"/>
<dbReference type="Gene3D" id="3.40.630.30">
    <property type="match status" value="1"/>
</dbReference>